<evidence type="ECO:0000313" key="3">
    <source>
        <dbReference type="Proteomes" id="UP000316621"/>
    </source>
</evidence>
<feature type="compositionally biased region" description="Polar residues" evidence="1">
    <location>
        <begin position="231"/>
        <end position="248"/>
    </location>
</feature>
<accession>A0A4Y7JAG1</accession>
<dbReference type="SUPFAM" id="SSF54928">
    <property type="entry name" value="RNA-binding domain, RBD"/>
    <property type="match status" value="1"/>
</dbReference>
<feature type="compositionally biased region" description="Basic residues" evidence="1">
    <location>
        <begin position="273"/>
        <end position="284"/>
    </location>
</feature>
<dbReference type="STRING" id="3469.A0A4Y7JAG1"/>
<feature type="compositionally biased region" description="Low complexity" evidence="1">
    <location>
        <begin position="140"/>
        <end position="149"/>
    </location>
</feature>
<evidence type="ECO:0000256" key="1">
    <source>
        <dbReference type="SAM" id="MobiDB-lite"/>
    </source>
</evidence>
<gene>
    <name evidence="2" type="ORF">C5167_005107</name>
</gene>
<sequence length="297" mass="33688">MRDDLSRFSDHIPRCAFVEFKNRDDAVKARLRMDGAPNIQEKVDGIVVRVRRVLLPSPPTKVESGSRKRVADAPRGQNNCRRSRLTLQRGDFSRPRTDTPWRWVDSSPRRRMDSTVGHPGSPPRRIPASFIRRRSPSSPPRLYRSPARSPGRRRRSPRTRSPAGRRCSRSLISRPPHSRPHSLFFSLHSASPRTGRGGPVRRRSPISFRQRSPPRELLSPLRRSPVGRRPSYSSVRGPLSTQSRSCSFSPHGGRLPPRRSRSSSSSSSLCPRKGGKRISRRRDSRRPERGSSHSSSS</sequence>
<proteinExistence type="predicted"/>
<reference evidence="2 3" key="1">
    <citation type="journal article" date="2018" name="Science">
        <title>The opium poppy genome and morphinan production.</title>
        <authorList>
            <person name="Guo L."/>
            <person name="Winzer T."/>
            <person name="Yang X."/>
            <person name="Li Y."/>
            <person name="Ning Z."/>
            <person name="He Z."/>
            <person name="Teodor R."/>
            <person name="Lu Y."/>
            <person name="Bowser T.A."/>
            <person name="Graham I.A."/>
            <person name="Ye K."/>
        </authorList>
    </citation>
    <scope>NUCLEOTIDE SEQUENCE [LARGE SCALE GENOMIC DNA]</scope>
    <source>
        <strain evidence="3">cv. HN1</strain>
        <tissue evidence="2">Leaves</tissue>
    </source>
</reference>
<name>A0A4Y7JAG1_PAPSO</name>
<evidence type="ECO:0000313" key="2">
    <source>
        <dbReference type="EMBL" id="RZC57807.1"/>
    </source>
</evidence>
<organism evidence="2 3">
    <name type="scientific">Papaver somniferum</name>
    <name type="common">Opium poppy</name>
    <dbReference type="NCBI Taxonomy" id="3469"/>
    <lineage>
        <taxon>Eukaryota</taxon>
        <taxon>Viridiplantae</taxon>
        <taxon>Streptophyta</taxon>
        <taxon>Embryophyta</taxon>
        <taxon>Tracheophyta</taxon>
        <taxon>Spermatophyta</taxon>
        <taxon>Magnoliopsida</taxon>
        <taxon>Ranunculales</taxon>
        <taxon>Papaveraceae</taxon>
        <taxon>Papaveroideae</taxon>
        <taxon>Papaver</taxon>
    </lineage>
</organism>
<keyword evidence="3" id="KW-1185">Reference proteome</keyword>
<dbReference type="AlphaFoldDB" id="A0A4Y7JAG1"/>
<feature type="region of interest" description="Disordered" evidence="1">
    <location>
        <begin position="57"/>
        <end position="297"/>
    </location>
</feature>
<dbReference type="EMBL" id="CM010718">
    <property type="protein sequence ID" value="RZC57807.1"/>
    <property type="molecule type" value="Genomic_DNA"/>
</dbReference>
<dbReference type="Proteomes" id="UP000316621">
    <property type="component" value="Chromosome 4"/>
</dbReference>
<dbReference type="InterPro" id="IPR035979">
    <property type="entry name" value="RBD_domain_sf"/>
</dbReference>
<protein>
    <recommendedName>
        <fullName evidence="4">RRM domain-containing protein</fullName>
    </recommendedName>
</protein>
<dbReference type="Gramene" id="RZC57807">
    <property type="protein sequence ID" value="RZC57807"/>
    <property type="gene ID" value="C5167_005107"/>
</dbReference>
<dbReference type="GO" id="GO:0003676">
    <property type="term" value="F:nucleic acid binding"/>
    <property type="evidence" value="ECO:0007669"/>
    <property type="project" value="InterPro"/>
</dbReference>
<evidence type="ECO:0008006" key="4">
    <source>
        <dbReference type="Google" id="ProtNLM"/>
    </source>
</evidence>